<proteinExistence type="predicted"/>
<evidence type="ECO:0000313" key="1">
    <source>
        <dbReference type="EMBL" id="MCD9645107.1"/>
    </source>
</evidence>
<evidence type="ECO:0000313" key="2">
    <source>
        <dbReference type="Proteomes" id="UP000823775"/>
    </source>
</evidence>
<name>A0ABS8VE17_DATST</name>
<protein>
    <submittedName>
        <fullName evidence="1">Uncharacterized protein</fullName>
    </submittedName>
</protein>
<keyword evidence="2" id="KW-1185">Reference proteome</keyword>
<reference evidence="1 2" key="1">
    <citation type="journal article" date="2021" name="BMC Genomics">
        <title>Datura genome reveals duplications of psychoactive alkaloid biosynthetic genes and high mutation rate following tissue culture.</title>
        <authorList>
            <person name="Rajewski A."/>
            <person name="Carter-House D."/>
            <person name="Stajich J."/>
            <person name="Litt A."/>
        </authorList>
    </citation>
    <scope>NUCLEOTIDE SEQUENCE [LARGE SCALE GENOMIC DNA]</scope>
    <source>
        <strain evidence="1">AR-01</strain>
    </source>
</reference>
<comment type="caution">
    <text evidence="1">The sequence shown here is derived from an EMBL/GenBank/DDBJ whole genome shotgun (WGS) entry which is preliminary data.</text>
</comment>
<dbReference type="Proteomes" id="UP000823775">
    <property type="component" value="Unassembled WGS sequence"/>
</dbReference>
<sequence>MKEINEQFVSFDKALASTLMNRLSSITFDRNCTMHEHIMEVRDIVAKLKSLEVMLSFGEKSHYPKGLPCLETIKLVDKMWHREEKKDAMLLVMMKKMEQLTSYVKGFHAKNRHVIQDYDDDYYGN</sequence>
<dbReference type="EMBL" id="JACEIK010004336">
    <property type="protein sequence ID" value="MCD9645107.1"/>
    <property type="molecule type" value="Genomic_DNA"/>
</dbReference>
<gene>
    <name evidence="1" type="ORF">HAX54_033783</name>
</gene>
<accession>A0ABS8VE17</accession>
<organism evidence="1 2">
    <name type="scientific">Datura stramonium</name>
    <name type="common">Jimsonweed</name>
    <name type="synonym">Common thornapple</name>
    <dbReference type="NCBI Taxonomy" id="4076"/>
    <lineage>
        <taxon>Eukaryota</taxon>
        <taxon>Viridiplantae</taxon>
        <taxon>Streptophyta</taxon>
        <taxon>Embryophyta</taxon>
        <taxon>Tracheophyta</taxon>
        <taxon>Spermatophyta</taxon>
        <taxon>Magnoliopsida</taxon>
        <taxon>eudicotyledons</taxon>
        <taxon>Gunneridae</taxon>
        <taxon>Pentapetalae</taxon>
        <taxon>asterids</taxon>
        <taxon>lamiids</taxon>
        <taxon>Solanales</taxon>
        <taxon>Solanaceae</taxon>
        <taxon>Solanoideae</taxon>
        <taxon>Datureae</taxon>
        <taxon>Datura</taxon>
    </lineage>
</organism>